<dbReference type="Gene3D" id="3.50.50.60">
    <property type="entry name" value="FAD/NAD(P)-binding domain"/>
    <property type="match status" value="2"/>
</dbReference>
<sequence>MVVPNSATLSVTSHHSEAPSGHPSIMNRVQQGSPTYKILIIGGSYAGLSAAVNLVDIHHGLQPRQSREPYIHERHLPNHDIEITIIDERDGFYHLVGSPLALFDGEYAKKTWVKFEDIPELQRSSIKHIHGAVTEVDCVDKKAVVINRATKTRMKQSYDILVAASGLRRAWPIVPRAETKEEFLSDIAHHTSSLGDASRGVVVVGGGAVGVETAAKLKMLMPELTVTLAHSRDTLLSSEPIPDDMKEKTLELLRDSGVRVLMNHRLSEITDVQTSDGRPEFRLEFNNCTQMMASKVIHAISQNVPSTKYLPASALDSNGYVEVLPNGAMHMGQLVAQNVHQRIIQKLTGREPAMKGLEEFPSMIAVALAKSAVAYAPHTGTTWGGDVLQTYFGNDMAFSLCTSNMQLDGSRTIEEMGRDVSSRY</sequence>
<proteinExistence type="predicted"/>
<evidence type="ECO:0000313" key="4">
    <source>
        <dbReference type="Proteomes" id="UP001187734"/>
    </source>
</evidence>
<dbReference type="EMBL" id="ONZP01000485">
    <property type="protein sequence ID" value="SPJ85583.1"/>
    <property type="molecule type" value="Genomic_DNA"/>
</dbReference>
<dbReference type="InterPro" id="IPR023753">
    <property type="entry name" value="FAD/NAD-binding_dom"/>
</dbReference>
<name>A0AAE8MIR0_9HYPO</name>
<dbReference type="Pfam" id="PF07992">
    <property type="entry name" value="Pyr_redox_2"/>
    <property type="match status" value="1"/>
</dbReference>
<evidence type="ECO:0000259" key="2">
    <source>
        <dbReference type="Pfam" id="PF07992"/>
    </source>
</evidence>
<feature type="region of interest" description="Disordered" evidence="1">
    <location>
        <begin position="1"/>
        <end position="25"/>
    </location>
</feature>
<gene>
    <name evidence="3" type="ORF">FTOL_11364</name>
</gene>
<organism evidence="3 4">
    <name type="scientific">Fusarium torulosum</name>
    <dbReference type="NCBI Taxonomy" id="33205"/>
    <lineage>
        <taxon>Eukaryota</taxon>
        <taxon>Fungi</taxon>
        <taxon>Dikarya</taxon>
        <taxon>Ascomycota</taxon>
        <taxon>Pezizomycotina</taxon>
        <taxon>Sordariomycetes</taxon>
        <taxon>Hypocreomycetidae</taxon>
        <taxon>Hypocreales</taxon>
        <taxon>Nectriaceae</taxon>
        <taxon>Fusarium</taxon>
    </lineage>
</organism>
<dbReference type="PANTHER" id="PTHR43735">
    <property type="entry name" value="APOPTOSIS-INDUCING FACTOR 1"/>
    <property type="match status" value="1"/>
</dbReference>
<dbReference type="GO" id="GO:0050660">
    <property type="term" value="F:flavin adenine dinucleotide binding"/>
    <property type="evidence" value="ECO:0007669"/>
    <property type="project" value="TreeGrafter"/>
</dbReference>
<reference evidence="3" key="1">
    <citation type="submission" date="2018-03" db="EMBL/GenBank/DDBJ databases">
        <authorList>
            <person name="Guldener U."/>
        </authorList>
    </citation>
    <scope>NUCLEOTIDE SEQUENCE</scope>
</reference>
<dbReference type="Proteomes" id="UP001187734">
    <property type="component" value="Unassembled WGS sequence"/>
</dbReference>
<dbReference type="InterPro" id="IPR036188">
    <property type="entry name" value="FAD/NAD-bd_sf"/>
</dbReference>
<dbReference type="PRINTS" id="PR00411">
    <property type="entry name" value="PNDRDTASEI"/>
</dbReference>
<dbReference type="AlphaFoldDB" id="A0AAE8MIR0"/>
<accession>A0AAE8MIR0</accession>
<comment type="caution">
    <text evidence="3">The sequence shown here is derived from an EMBL/GenBank/DDBJ whole genome shotgun (WGS) entry which is preliminary data.</text>
</comment>
<evidence type="ECO:0000256" key="1">
    <source>
        <dbReference type="SAM" id="MobiDB-lite"/>
    </source>
</evidence>
<keyword evidence="4" id="KW-1185">Reference proteome</keyword>
<dbReference type="PANTHER" id="PTHR43735:SF24">
    <property type="entry name" value="NUCLEOTIDE-DISULPHIDE OXIDOREDUCTASE AMID-LIKE, PUTATIVE (AFU_ORTHOLOGUE AFUA_1G17180)-RELATED"/>
    <property type="match status" value="1"/>
</dbReference>
<dbReference type="GO" id="GO:0005737">
    <property type="term" value="C:cytoplasm"/>
    <property type="evidence" value="ECO:0007669"/>
    <property type="project" value="TreeGrafter"/>
</dbReference>
<protein>
    <submittedName>
        <fullName evidence="3">Related to pyridine nucleotide-disulphide oxidoreductase AMID-like</fullName>
    </submittedName>
</protein>
<dbReference type="GO" id="GO:0004174">
    <property type="term" value="F:electron-transferring-flavoprotein dehydrogenase activity"/>
    <property type="evidence" value="ECO:0007669"/>
    <property type="project" value="TreeGrafter"/>
</dbReference>
<evidence type="ECO:0000313" key="3">
    <source>
        <dbReference type="EMBL" id="SPJ85583.1"/>
    </source>
</evidence>
<feature type="compositionally biased region" description="Polar residues" evidence="1">
    <location>
        <begin position="1"/>
        <end position="13"/>
    </location>
</feature>
<feature type="domain" description="FAD/NAD(P)-binding" evidence="2">
    <location>
        <begin position="36"/>
        <end position="323"/>
    </location>
</feature>
<dbReference type="PRINTS" id="PR00368">
    <property type="entry name" value="FADPNR"/>
</dbReference>
<dbReference type="SUPFAM" id="SSF51905">
    <property type="entry name" value="FAD/NAD(P)-binding domain"/>
    <property type="match status" value="1"/>
</dbReference>